<dbReference type="KEGG" id="fak:FUA48_02775"/>
<accession>A0A5B9FQV4</accession>
<evidence type="ECO:0000256" key="1">
    <source>
        <dbReference type="ARBA" id="ARBA00022729"/>
    </source>
</evidence>
<dbReference type="RefSeq" id="WP_147582005.1">
    <property type="nucleotide sequence ID" value="NZ_CP042831.1"/>
</dbReference>
<dbReference type="AlphaFoldDB" id="A0A5B9FQV4"/>
<dbReference type="InterPro" id="IPR026444">
    <property type="entry name" value="Secre_tail"/>
</dbReference>
<evidence type="ECO:0000313" key="3">
    <source>
        <dbReference type="EMBL" id="QEE48531.1"/>
    </source>
</evidence>
<dbReference type="Pfam" id="PF13582">
    <property type="entry name" value="Reprolysin_3"/>
    <property type="match status" value="1"/>
</dbReference>
<keyword evidence="1" id="KW-0732">Signal</keyword>
<dbReference type="OrthoDB" id="9792152at2"/>
<keyword evidence="4" id="KW-1185">Reference proteome</keyword>
<dbReference type="GO" id="GO:0008237">
    <property type="term" value="F:metallopeptidase activity"/>
    <property type="evidence" value="ECO:0007669"/>
    <property type="project" value="InterPro"/>
</dbReference>
<dbReference type="NCBIfam" id="TIGR04183">
    <property type="entry name" value="Por_Secre_tail"/>
    <property type="match status" value="1"/>
</dbReference>
<dbReference type="InterPro" id="IPR024079">
    <property type="entry name" value="MetalloPept_cat_dom_sf"/>
</dbReference>
<dbReference type="Proteomes" id="UP000321222">
    <property type="component" value="Chromosome"/>
</dbReference>
<protein>
    <submittedName>
        <fullName evidence="3">T9SS type A sorting domain-containing protein</fullName>
    </submittedName>
</protein>
<dbReference type="Gene3D" id="3.40.390.10">
    <property type="entry name" value="Collagenase (Catalytic Domain)"/>
    <property type="match status" value="1"/>
</dbReference>
<dbReference type="Pfam" id="PF18962">
    <property type="entry name" value="Por_Secre_tail"/>
    <property type="match status" value="1"/>
</dbReference>
<gene>
    <name evidence="3" type="ORF">FUA48_02775</name>
</gene>
<dbReference type="SUPFAM" id="SSF55486">
    <property type="entry name" value="Metalloproteases ('zincins'), catalytic domain"/>
    <property type="match status" value="1"/>
</dbReference>
<organism evidence="3 4">
    <name type="scientific">Flavobacterium alkalisoli</name>
    <dbReference type="NCBI Taxonomy" id="2602769"/>
    <lineage>
        <taxon>Bacteria</taxon>
        <taxon>Pseudomonadati</taxon>
        <taxon>Bacteroidota</taxon>
        <taxon>Flavobacteriia</taxon>
        <taxon>Flavobacteriales</taxon>
        <taxon>Flavobacteriaceae</taxon>
        <taxon>Flavobacterium</taxon>
    </lineage>
</organism>
<reference evidence="3 4" key="1">
    <citation type="submission" date="2019-08" db="EMBL/GenBank/DDBJ databases">
        <title>Flavobacterium alkalisoli sp. nov., isolated from rhizosphere soil of Suaeda salsa.</title>
        <authorList>
            <person name="Sun J.-Q."/>
            <person name="Xu L."/>
        </authorList>
    </citation>
    <scope>NUCLEOTIDE SEQUENCE [LARGE SCALE GENOMIC DNA]</scope>
    <source>
        <strain evidence="3 4">XS-5</strain>
    </source>
</reference>
<feature type="domain" description="Secretion system C-terminal sorting" evidence="2">
    <location>
        <begin position="677"/>
        <end position="752"/>
    </location>
</feature>
<proteinExistence type="predicted"/>
<evidence type="ECO:0000313" key="4">
    <source>
        <dbReference type="Proteomes" id="UP000321222"/>
    </source>
</evidence>
<evidence type="ECO:0000259" key="2">
    <source>
        <dbReference type="Pfam" id="PF18962"/>
    </source>
</evidence>
<name>A0A5B9FQV4_9FLAO</name>
<dbReference type="EMBL" id="CP042831">
    <property type="protein sequence ID" value="QEE48531.1"/>
    <property type="molecule type" value="Genomic_DNA"/>
</dbReference>
<sequence>MTKKLLIILIVIMQSAWGYSQSNLWSETSEERLVSYEKTDRADMPVEYQLYHLNFEAMKNVLSSAPSRKNFSGESQVIVSFPNLEGQLERFRIYEASVMHPDLASNHPEIQSYVGKGIDNPTSTIRFSTTIFGLHTITFSTKGTYYIDTYTKDLQNYILYKKSSLTGGRSFDCETAEADDAVEFGQKFNVKNTQSNDGVLRTYRLAMACTYTYAQYHFTAAGAASGTTAEKKAAVLAAMNVTMTRVNGIYEKDFAITMEIIPNNESVIFVTSGSNPFSNENGSTLLSEVQSVIDGNIGFSNYDIGHVVSTGGGGIAQLGCVCSNSKARGVTGSSNPVGDSYDVDYVCHEMGHQFSARHTFNASGGNSGSCNGNRSAQTAVEPGSGTTIMGYAGICANADVQENSDAYFHAVSIGEVFSFISSINCAEETDNNNAAPEIGFQGGTYIPRATAFVLTATATDADGDALTYCWEETDANGSIVVGSPSPLSNDAPMFRSLSPVDVPERYFPPLEDVLDNNLSPQWQVIPIVGRTLNFALTVRDNAVPNGGQTARINKQIVVLGDIGPFAVTSQHGFTEVWQTNTTETITWDVAGTDQTPMFTTNVDILLSTDGGQTFEMFIENTPNDGIETFTVPTTLPESQNCRVMVRAVDNVYYAVNSIPFAIELLDNEEFGLNGFALYPNPNNGNFTISFTSATANDINVAVYDMRGRQILSNNYANTGTFSSDINLQGVQSGIYLVSVQDGSRKEVKKIVVQ</sequence>